<dbReference type="EMBL" id="JBBKAI010000002">
    <property type="protein sequence ID" value="MEJ8658778.1"/>
    <property type="molecule type" value="Genomic_DNA"/>
</dbReference>
<proteinExistence type="predicted"/>
<evidence type="ECO:0000313" key="1">
    <source>
        <dbReference type="EMBL" id="MEJ8658778.1"/>
    </source>
</evidence>
<comment type="caution">
    <text evidence="1">The sequence shown here is derived from an EMBL/GenBank/DDBJ whole genome shotgun (WGS) entry which is preliminary data.</text>
</comment>
<protein>
    <submittedName>
        <fullName evidence="1">Potassium transporter TrkG</fullName>
    </submittedName>
</protein>
<reference evidence="1" key="1">
    <citation type="submission" date="2024-03" db="EMBL/GenBank/DDBJ databases">
        <title>Novel Streptomyces species of biotechnological and ecological value are a feature of Machair soil.</title>
        <authorList>
            <person name="Prole J.R."/>
            <person name="Goodfellow M."/>
            <person name="Allenby N."/>
            <person name="Ward A.C."/>
        </authorList>
    </citation>
    <scope>NUCLEOTIDE SEQUENCE</scope>
    <source>
        <strain evidence="1">MS1.AVA.4</strain>
    </source>
</reference>
<dbReference type="Proteomes" id="UP001375539">
    <property type="component" value="Unassembled WGS sequence"/>
</dbReference>
<keyword evidence="2" id="KW-1185">Reference proteome</keyword>
<name>A0ACC6QK53_9ACTN</name>
<evidence type="ECO:0000313" key="2">
    <source>
        <dbReference type="Proteomes" id="UP001375539"/>
    </source>
</evidence>
<sequence length="453" mass="47727">MPQRARTLFTTHPARTVVLGFAGVVMVGTVLLMLPLAAEHGGATDLLTALFTSTSAVCVTGLAVVDTSTYWSGFGEGVILALIQVGGFGIMTMASLLALLVSGRLRLRMQLTAQAETKSLGIGDVRKVLLGVAGTTLAVELGVGAFLALRFRFGYDYGFGESAYLGYFHAVSAFNNAGFGLHADSLTRYAQDPWITLPIALAVILGGIGFPVMLELLRHRNRARTTGRRNWTLHTKLTVITSVVLLVVGTVLTGLLEWTNPATLGAYDVWGKLLNSFFYSSMSRTAGFNSLDIGALHASTLLMTCVLMFIGGGSAGTAGGIKVTTFAVLAAAILAEVRGETHSVVLGRRLAPHVLRQALTVALLGVGLVMAATLALLSVSKEPLDAVLFEVVSAFATVGLSTGITADLPTIGQLILVGLMFIGRIGPITLGSALALRERTRRYELPEERPVIG</sequence>
<accession>A0ACC6QK53</accession>
<gene>
    <name evidence="1" type="ORF">WKI58_20035</name>
</gene>
<organism evidence="1 2">
    <name type="scientific">Streptomyces pratisoli</name>
    <dbReference type="NCBI Taxonomy" id="3139917"/>
    <lineage>
        <taxon>Bacteria</taxon>
        <taxon>Bacillati</taxon>
        <taxon>Actinomycetota</taxon>
        <taxon>Actinomycetes</taxon>
        <taxon>Kitasatosporales</taxon>
        <taxon>Streptomycetaceae</taxon>
        <taxon>Streptomyces</taxon>
    </lineage>
</organism>